<name>A0A382B8U4_9ZZZZ</name>
<feature type="non-terminal residue" evidence="4">
    <location>
        <position position="413"/>
    </location>
</feature>
<keyword evidence="1" id="KW-0560">Oxidoreductase</keyword>
<evidence type="ECO:0000256" key="1">
    <source>
        <dbReference type="ARBA" id="ARBA00023002"/>
    </source>
</evidence>
<dbReference type="GO" id="GO:0016624">
    <property type="term" value="F:oxidoreductase activity, acting on the aldehyde or oxo group of donors, disulfide as acceptor"/>
    <property type="evidence" value="ECO:0007669"/>
    <property type="project" value="InterPro"/>
</dbReference>
<dbReference type="EMBL" id="UINC01028524">
    <property type="protein sequence ID" value="SVB09647.1"/>
    <property type="molecule type" value="Genomic_DNA"/>
</dbReference>
<dbReference type="Gene3D" id="3.40.50.970">
    <property type="match status" value="2"/>
</dbReference>
<reference evidence="4" key="1">
    <citation type="submission" date="2018-05" db="EMBL/GenBank/DDBJ databases">
        <authorList>
            <person name="Lanie J.A."/>
            <person name="Ng W.-L."/>
            <person name="Kazmierczak K.M."/>
            <person name="Andrzejewski T.M."/>
            <person name="Davidsen T.M."/>
            <person name="Wayne K.J."/>
            <person name="Tettelin H."/>
            <person name="Glass J.I."/>
            <person name="Rusch D."/>
            <person name="Podicherti R."/>
            <person name="Tsui H.-C.T."/>
            <person name="Winkler M.E."/>
        </authorList>
    </citation>
    <scope>NUCLEOTIDE SEQUENCE</scope>
</reference>
<organism evidence="4">
    <name type="scientific">marine metagenome</name>
    <dbReference type="NCBI Taxonomy" id="408172"/>
    <lineage>
        <taxon>unclassified sequences</taxon>
        <taxon>metagenomes</taxon>
        <taxon>ecological metagenomes</taxon>
    </lineage>
</organism>
<accession>A0A382B8U4</accession>
<dbReference type="SUPFAM" id="SSF52518">
    <property type="entry name" value="Thiamin diphosphate-binding fold (THDP-binding)"/>
    <property type="match status" value="2"/>
</dbReference>
<dbReference type="AlphaFoldDB" id="A0A382B8U4"/>
<protein>
    <submittedName>
        <fullName evidence="4">Uncharacterized protein</fullName>
    </submittedName>
</protein>
<dbReference type="PANTHER" id="PTHR43380">
    <property type="entry name" value="2-OXOISOVALERATE DEHYDROGENASE SUBUNIT ALPHA, MITOCHONDRIAL"/>
    <property type="match status" value="1"/>
</dbReference>
<dbReference type="Pfam" id="PF02779">
    <property type="entry name" value="Transket_pyr"/>
    <property type="match status" value="1"/>
</dbReference>
<gene>
    <name evidence="4" type="ORF">METZ01_LOCUS162501</name>
</gene>
<evidence type="ECO:0000259" key="2">
    <source>
        <dbReference type="Pfam" id="PF00676"/>
    </source>
</evidence>
<evidence type="ECO:0000313" key="4">
    <source>
        <dbReference type="EMBL" id="SVB09647.1"/>
    </source>
</evidence>
<dbReference type="InterPro" id="IPR005475">
    <property type="entry name" value="Transketolase-like_Pyr-bd"/>
</dbReference>
<dbReference type="CDD" id="cd02000">
    <property type="entry name" value="TPP_E1_PDC_ADC_BCADC"/>
    <property type="match status" value="1"/>
</dbReference>
<proteinExistence type="predicted"/>
<dbReference type="InterPro" id="IPR029061">
    <property type="entry name" value="THDP-binding"/>
</dbReference>
<dbReference type="Pfam" id="PF00676">
    <property type="entry name" value="E1_dh"/>
    <property type="match status" value="1"/>
</dbReference>
<feature type="domain" description="Transketolase-like pyrimidine-binding" evidence="3">
    <location>
        <begin position="327"/>
        <end position="411"/>
    </location>
</feature>
<feature type="domain" description="Dehydrogenase E1 component" evidence="2">
    <location>
        <begin position="1"/>
        <end position="297"/>
    </location>
</feature>
<dbReference type="InterPro" id="IPR001017">
    <property type="entry name" value="DH_E1"/>
</dbReference>
<sequence length="413" mass="46371">MVIARTLDEKMLTMLKQGKSFFHIGCSGHEAAQLAAAEVMRPGEDWAYPYYRDAAFCLGLGMTAKEHLLCFLARKDDPNSGGRQMPQHYGHKKLKIVSQSSPTGTQFLQAVGSGITCKWEKNKSIVYVSSGEGTTSQGDFHEALNWASREKLPVIFHIEDNDYAISVHKKEQTSGSSVYSMVSGYQNLTRYDINGTNFFESYLAFKEASERCRKLKGPAVIVSHVVRLLSHSSSDDQRKYRSKEELEEDHKTDPIINFENTCIDEGILNAEFFEEIKNKVHAEINDDAEWAEKQAHPEKNTVYDHIYSTNSNLNEYEKPNKHSDKVVIVDAINHALKEEMKHNEKMVIYGQDVADPKGGVFTATKGLSDRFGKQRVFNSPLAESSIIGTAVGMACAGYKPVVEIQFGDYIWTA</sequence>
<dbReference type="InterPro" id="IPR050771">
    <property type="entry name" value="Alpha-ketoacid_DH_E1_comp"/>
</dbReference>
<evidence type="ECO:0000259" key="3">
    <source>
        <dbReference type="Pfam" id="PF02779"/>
    </source>
</evidence>
<dbReference type="PANTHER" id="PTHR43380:SF1">
    <property type="entry name" value="2-OXOISOVALERATE DEHYDROGENASE SUBUNIT ALPHA, MITOCHONDRIAL"/>
    <property type="match status" value="1"/>
</dbReference>
<dbReference type="GO" id="GO:0009083">
    <property type="term" value="P:branched-chain amino acid catabolic process"/>
    <property type="evidence" value="ECO:0007669"/>
    <property type="project" value="TreeGrafter"/>
</dbReference>